<evidence type="ECO:0000256" key="7">
    <source>
        <dbReference type="ARBA" id="ARBA00023265"/>
    </source>
</evidence>
<evidence type="ECO:0000256" key="8">
    <source>
        <dbReference type="RuleBase" id="RU280816"/>
    </source>
</evidence>
<dbReference type="Proteomes" id="UP000825935">
    <property type="component" value="Chromosome 22"/>
</dbReference>
<feature type="transmembrane region" description="Helical" evidence="9">
    <location>
        <begin position="16"/>
        <end position="36"/>
    </location>
</feature>
<gene>
    <name evidence="8" type="primary">MLO</name>
    <name evidence="10" type="ORF">KP509_22G035300</name>
</gene>
<organism evidence="10 11">
    <name type="scientific">Ceratopteris richardii</name>
    <name type="common">Triangle waterfern</name>
    <dbReference type="NCBI Taxonomy" id="49495"/>
    <lineage>
        <taxon>Eukaryota</taxon>
        <taxon>Viridiplantae</taxon>
        <taxon>Streptophyta</taxon>
        <taxon>Embryophyta</taxon>
        <taxon>Tracheophyta</taxon>
        <taxon>Polypodiopsida</taxon>
        <taxon>Polypodiidae</taxon>
        <taxon>Polypodiales</taxon>
        <taxon>Pteridineae</taxon>
        <taxon>Pteridaceae</taxon>
        <taxon>Parkerioideae</taxon>
        <taxon>Ceratopteris</taxon>
    </lineage>
</organism>
<dbReference type="OMA" id="PANRETK"/>
<keyword evidence="5 8" id="KW-1133">Transmembrane helix</keyword>
<keyword evidence="3 8" id="KW-0812">Transmembrane</keyword>
<evidence type="ECO:0000256" key="4">
    <source>
        <dbReference type="ARBA" id="ARBA00022821"/>
    </source>
</evidence>
<dbReference type="GO" id="GO:0006952">
    <property type="term" value="P:defense response"/>
    <property type="evidence" value="ECO:0007669"/>
    <property type="project" value="UniProtKB-KW"/>
</dbReference>
<accession>A0A8T2S427</accession>
<dbReference type="OrthoDB" id="1388414at2759"/>
<name>A0A8T2S427_CERRI</name>
<dbReference type="GO" id="GO:0005516">
    <property type="term" value="F:calmodulin binding"/>
    <property type="evidence" value="ECO:0007669"/>
    <property type="project" value="UniProtKB-KW"/>
</dbReference>
<dbReference type="PANTHER" id="PTHR31942">
    <property type="entry name" value="MLO-LIKE PROTEIN 1"/>
    <property type="match status" value="1"/>
</dbReference>
<dbReference type="Pfam" id="PF03094">
    <property type="entry name" value="Mlo"/>
    <property type="match status" value="1"/>
</dbReference>
<keyword evidence="11" id="KW-1185">Reference proteome</keyword>
<evidence type="ECO:0000256" key="5">
    <source>
        <dbReference type="ARBA" id="ARBA00022989"/>
    </source>
</evidence>
<evidence type="ECO:0000256" key="2">
    <source>
        <dbReference type="ARBA" id="ARBA00006574"/>
    </source>
</evidence>
<proteinExistence type="inferred from homology"/>
<feature type="transmembrane region" description="Helical" evidence="9">
    <location>
        <begin position="252"/>
        <end position="272"/>
    </location>
</feature>
<evidence type="ECO:0000256" key="6">
    <source>
        <dbReference type="ARBA" id="ARBA00023136"/>
    </source>
</evidence>
<keyword evidence="4 8" id="KW-0611">Plant defense</keyword>
<evidence type="ECO:0000256" key="3">
    <source>
        <dbReference type="ARBA" id="ARBA00022692"/>
    </source>
</evidence>
<protein>
    <recommendedName>
        <fullName evidence="8">MLO-like protein</fullName>
    </recommendedName>
</protein>
<comment type="caution">
    <text evidence="10">The sequence shown here is derived from an EMBL/GenBank/DDBJ whole genome shotgun (WGS) entry which is preliminary data.</text>
</comment>
<evidence type="ECO:0000313" key="10">
    <source>
        <dbReference type="EMBL" id="KAH7306872.1"/>
    </source>
</evidence>
<comment type="domain">
    <text evidence="8">The C-terminus contains a calmodulin-binding domain, which binds calmodulin in a calcium-dependent fashion.</text>
</comment>
<dbReference type="EMBL" id="CM035427">
    <property type="protein sequence ID" value="KAH7306872.1"/>
    <property type="molecule type" value="Genomic_DNA"/>
</dbReference>
<keyword evidence="7 8" id="KW-0568">Pathogenesis-related protein</keyword>
<comment type="similarity">
    <text evidence="2 8">Belongs to the MLO family.</text>
</comment>
<feature type="transmembrane region" description="Helical" evidence="9">
    <location>
        <begin position="278"/>
        <end position="299"/>
    </location>
</feature>
<evidence type="ECO:0000313" key="11">
    <source>
        <dbReference type="Proteomes" id="UP000825935"/>
    </source>
</evidence>
<sequence>MAGGGDNNALLSAPTWAIALTCAVFVTLSLTIERIIHRIGKKLSKNEEYYGALLSAFNKMKDELFMVGILSISLSMGQNAFSNICIPAEVYRFKPVCQIHLEDNQKEIEESMACSKGKVHFMTTTGLHSLHILVFILAAFHILYTAMMVVLGTLEVRRWRAWEASAEEKSTAALRLVKETTFVRTRGGIPCSDKLIVSYVVSFFKQFYKWRICKSDYVTFRSGFIKYHCPSYPEFNFHKVIMRSFVADCKRVVGVGWKLWAYAIFWVLINVNGWQKSWIVYTVPLLVVLLVGAYMQQIITNMANKIRFKQSVVEGAPIVLPDSRNFGCGGPRVILKCFHWIVFQNALTTTVPIWASITFDSYSCIYDSPGILAGAIAVGLIVPIYLGVFILPVYALVSQMGSQLKETVFSAQVNLGLSRWRNRKLQYTQTSDETDTVNLSQLDAVPI</sequence>
<feature type="transmembrane region" description="Helical" evidence="9">
    <location>
        <begin position="340"/>
        <end position="359"/>
    </location>
</feature>
<evidence type="ECO:0000256" key="1">
    <source>
        <dbReference type="ARBA" id="ARBA00004141"/>
    </source>
</evidence>
<evidence type="ECO:0000256" key="9">
    <source>
        <dbReference type="SAM" id="Phobius"/>
    </source>
</evidence>
<dbReference type="PANTHER" id="PTHR31942:SF52">
    <property type="entry name" value="MLO-LIKE PROTEIN 1"/>
    <property type="match status" value="1"/>
</dbReference>
<dbReference type="AlphaFoldDB" id="A0A8T2S427"/>
<feature type="transmembrane region" description="Helical" evidence="9">
    <location>
        <begin position="64"/>
        <end position="81"/>
    </location>
</feature>
<feature type="transmembrane region" description="Helical" evidence="9">
    <location>
        <begin position="371"/>
        <end position="397"/>
    </location>
</feature>
<dbReference type="GO" id="GO:0016020">
    <property type="term" value="C:membrane"/>
    <property type="evidence" value="ECO:0007669"/>
    <property type="project" value="UniProtKB-SubCell"/>
</dbReference>
<reference evidence="10" key="1">
    <citation type="submission" date="2021-08" db="EMBL/GenBank/DDBJ databases">
        <title>WGS assembly of Ceratopteris richardii.</title>
        <authorList>
            <person name="Marchant D.B."/>
            <person name="Chen G."/>
            <person name="Jenkins J."/>
            <person name="Shu S."/>
            <person name="Leebens-Mack J."/>
            <person name="Grimwood J."/>
            <person name="Schmutz J."/>
            <person name="Soltis P."/>
            <person name="Soltis D."/>
            <person name="Chen Z.-H."/>
        </authorList>
    </citation>
    <scope>NUCLEOTIDE SEQUENCE</scope>
    <source>
        <strain evidence="10">Whitten #5841</strain>
        <tissue evidence="10">Leaf</tissue>
    </source>
</reference>
<comment type="subcellular location">
    <subcellularLocation>
        <location evidence="1 8">Membrane</location>
        <topology evidence="1 8">Multi-pass membrane protein</topology>
    </subcellularLocation>
</comment>
<dbReference type="InterPro" id="IPR004326">
    <property type="entry name" value="Mlo"/>
</dbReference>
<keyword evidence="6 8" id="KW-0472">Membrane</keyword>
<feature type="transmembrane region" description="Helical" evidence="9">
    <location>
        <begin position="130"/>
        <end position="151"/>
    </location>
</feature>
<comment type="function">
    <text evidence="8">May be involved in modulation of pathogen defense and leaf cell death.</text>
</comment>
<keyword evidence="8" id="KW-0112">Calmodulin-binding</keyword>